<gene>
    <name evidence="1" type="ORF">ACFLIM_25200</name>
</gene>
<proteinExistence type="predicted"/>
<name>A0ABW7AGJ4_9ACTN</name>
<dbReference type="RefSeq" id="WP_393169388.1">
    <property type="nucleotide sequence ID" value="NZ_JBICRM010000015.1"/>
</dbReference>
<dbReference type="Proteomes" id="UP001603978">
    <property type="component" value="Unassembled WGS sequence"/>
</dbReference>
<evidence type="ECO:0000313" key="1">
    <source>
        <dbReference type="EMBL" id="MFG1706495.1"/>
    </source>
</evidence>
<dbReference type="EMBL" id="JBICRM010000015">
    <property type="protein sequence ID" value="MFG1706495.1"/>
    <property type="molecule type" value="Genomic_DNA"/>
</dbReference>
<protein>
    <recommendedName>
        <fullName evidence="3">Transposase</fullName>
    </recommendedName>
</protein>
<sequence length="73" mass="8266">MPRSTRSRIVRAWRTCSARVAGVKVIRLLRHHGRTPAGVVARVIQRILTLTTAIWHNDQSGQPVLRSLTAYDH</sequence>
<keyword evidence="2" id="KW-1185">Reference proteome</keyword>
<evidence type="ECO:0008006" key="3">
    <source>
        <dbReference type="Google" id="ProtNLM"/>
    </source>
</evidence>
<accession>A0ABW7AGJ4</accession>
<reference evidence="1 2" key="1">
    <citation type="submission" date="2024-10" db="EMBL/GenBank/DDBJ databases">
        <authorList>
            <person name="Topkara A.R."/>
            <person name="Saygin H."/>
        </authorList>
    </citation>
    <scope>NUCLEOTIDE SEQUENCE [LARGE SCALE GENOMIC DNA]</scope>
    <source>
        <strain evidence="1 2">M3C6</strain>
    </source>
</reference>
<comment type="caution">
    <text evidence="1">The sequence shown here is derived from an EMBL/GenBank/DDBJ whole genome shotgun (WGS) entry which is preliminary data.</text>
</comment>
<evidence type="ECO:0000313" key="2">
    <source>
        <dbReference type="Proteomes" id="UP001603978"/>
    </source>
</evidence>
<organism evidence="1 2">
    <name type="scientific">Nonomuraea marmarensis</name>
    <dbReference type="NCBI Taxonomy" id="3351344"/>
    <lineage>
        <taxon>Bacteria</taxon>
        <taxon>Bacillati</taxon>
        <taxon>Actinomycetota</taxon>
        <taxon>Actinomycetes</taxon>
        <taxon>Streptosporangiales</taxon>
        <taxon>Streptosporangiaceae</taxon>
        <taxon>Nonomuraea</taxon>
    </lineage>
</organism>